<sequence length="506" mass="56302">MQLRARAAEAEGWITALGLETDPVPHIDEPQYLVYTSGSPSDHLYNLGPSGLRPSSQMSSLTPEPSEGHLAGGEPDEEHNDEGLNDGEGRTDNRSIDLQLQVPENHRYDSSSAEVPVSEDQPVDDALQARSDGVYLVIARVSQCDLFDTEASDSDISQAQRGIGGPRKLSDNDVHAFGEDGRWSDSDPDAFVGNHGRPNSDNGAFAEDSGLSDRDLDAHLESSDDSEERYCNTDSPAPGPPHGNNEVEFEEHYEFLKDQAEVGQLALDRAAAEVQDAVKTHENMDRALREMQRERVECAKHVYAIQDNLEEVLLKMGHYQTRLIAEHDDQKRQKLRDKIELAIHLQYKIQMKLKDAKQSLEIKVNQITGVHCQHAKAAGAVVAVCRTFEAAKEKVTMLIKELAEVELLREMRKALQLPEETLFTSGDWESSDSDSDVDALQLNDIQEDTMDNQQLSKDSGDNEDEHELHQPIAKTWKQSYPVSSDEDKSWSPSTSPEPQSAMVKRA</sequence>
<proteinExistence type="predicted"/>
<gene>
    <name evidence="2" type="ORF">SCP_1701880</name>
</gene>
<feature type="region of interest" description="Disordered" evidence="1">
    <location>
        <begin position="446"/>
        <end position="506"/>
    </location>
</feature>
<dbReference type="AlphaFoldDB" id="A0A401H626"/>
<dbReference type="EMBL" id="BFAD01000017">
    <property type="protein sequence ID" value="GBE89862.1"/>
    <property type="molecule type" value="Genomic_DNA"/>
</dbReference>
<keyword evidence="3" id="KW-1185">Reference proteome</keyword>
<accession>A0A401H626</accession>
<dbReference type="InParanoid" id="A0A401H626"/>
<name>A0A401H626_9APHY</name>
<feature type="region of interest" description="Disordered" evidence="1">
    <location>
        <begin position="44"/>
        <end position="94"/>
    </location>
</feature>
<feature type="compositionally biased region" description="Polar residues" evidence="1">
    <location>
        <begin position="53"/>
        <end position="63"/>
    </location>
</feature>
<protein>
    <submittedName>
        <fullName evidence="2">Uncharacterized protein</fullName>
    </submittedName>
</protein>
<reference evidence="2 3" key="1">
    <citation type="journal article" date="2018" name="Sci. Rep.">
        <title>Genome sequence of the cauliflower mushroom Sparassis crispa (Hanabiratake) and its association with beneficial usage.</title>
        <authorList>
            <person name="Kiyama R."/>
            <person name="Furutani Y."/>
            <person name="Kawaguchi K."/>
            <person name="Nakanishi T."/>
        </authorList>
    </citation>
    <scope>NUCLEOTIDE SEQUENCE [LARGE SCALE GENOMIC DNA]</scope>
</reference>
<evidence type="ECO:0000313" key="2">
    <source>
        <dbReference type="EMBL" id="GBE89862.1"/>
    </source>
</evidence>
<comment type="caution">
    <text evidence="2">The sequence shown here is derived from an EMBL/GenBank/DDBJ whole genome shotgun (WGS) entry which is preliminary data.</text>
</comment>
<feature type="compositionally biased region" description="Basic and acidic residues" evidence="1">
    <location>
        <begin position="168"/>
        <end position="185"/>
    </location>
</feature>
<evidence type="ECO:0000256" key="1">
    <source>
        <dbReference type="SAM" id="MobiDB-lite"/>
    </source>
</evidence>
<organism evidence="2 3">
    <name type="scientific">Sparassis crispa</name>
    <dbReference type="NCBI Taxonomy" id="139825"/>
    <lineage>
        <taxon>Eukaryota</taxon>
        <taxon>Fungi</taxon>
        <taxon>Dikarya</taxon>
        <taxon>Basidiomycota</taxon>
        <taxon>Agaricomycotina</taxon>
        <taxon>Agaricomycetes</taxon>
        <taxon>Polyporales</taxon>
        <taxon>Sparassidaceae</taxon>
        <taxon>Sparassis</taxon>
    </lineage>
</organism>
<feature type="compositionally biased region" description="Acidic residues" evidence="1">
    <location>
        <begin position="74"/>
        <end position="85"/>
    </location>
</feature>
<evidence type="ECO:0000313" key="3">
    <source>
        <dbReference type="Proteomes" id="UP000287166"/>
    </source>
</evidence>
<feature type="compositionally biased region" description="Basic and acidic residues" evidence="1">
    <location>
        <begin position="211"/>
        <end position="222"/>
    </location>
</feature>
<dbReference type="Proteomes" id="UP000287166">
    <property type="component" value="Unassembled WGS sequence"/>
</dbReference>
<feature type="region of interest" description="Disordered" evidence="1">
    <location>
        <begin position="151"/>
        <end position="243"/>
    </location>
</feature>
<dbReference type="RefSeq" id="XP_027620775.1">
    <property type="nucleotide sequence ID" value="XM_027764974.1"/>
</dbReference>
<dbReference type="GeneID" id="38786779"/>